<comment type="caution">
    <text evidence="1">The sequence shown here is derived from an EMBL/GenBank/DDBJ whole genome shotgun (WGS) entry which is preliminary data.</text>
</comment>
<dbReference type="EMBL" id="RXLP01000019">
    <property type="protein sequence ID" value="TCD54140.1"/>
    <property type="molecule type" value="Genomic_DNA"/>
</dbReference>
<protein>
    <submittedName>
        <fullName evidence="1">Uncharacterized protein</fullName>
    </submittedName>
</protein>
<name>A0A4R0QX68_9BIFI</name>
<organism evidence="1 2">
    <name type="scientific">Alloscardovia theropitheci</name>
    <dbReference type="NCBI Taxonomy" id="2496842"/>
    <lineage>
        <taxon>Bacteria</taxon>
        <taxon>Bacillati</taxon>
        <taxon>Actinomycetota</taxon>
        <taxon>Actinomycetes</taxon>
        <taxon>Bifidobacteriales</taxon>
        <taxon>Bifidobacteriaceae</taxon>
        <taxon>Alloscardovia</taxon>
    </lineage>
</organism>
<keyword evidence="2" id="KW-1185">Reference proteome</keyword>
<evidence type="ECO:0000313" key="1">
    <source>
        <dbReference type="EMBL" id="TCD54140.1"/>
    </source>
</evidence>
<dbReference type="AlphaFoldDB" id="A0A4R0QX68"/>
<sequence length="74" mass="8168">MDIEPRSPVRDCADFEDLNFGDIDFEDFNFGDIDFEDFDSENLDIVGSSNDGADGADACAGDCEKLLIALTYFL</sequence>
<reference evidence="1 2" key="1">
    <citation type="submission" date="2018-12" db="EMBL/GenBank/DDBJ databases">
        <title>Alloscrdovia theropitheci sp. nov: a novel taxon from the feces of the bleeding-herat monkey (Theropithecus geleda).</title>
        <authorList>
            <person name="Modesto M."/>
        </authorList>
    </citation>
    <scope>NUCLEOTIDE SEQUENCE [LARGE SCALE GENOMIC DNA]</scope>
    <source>
        <strain evidence="1 2">GLDI4/2</strain>
    </source>
</reference>
<dbReference type="Proteomes" id="UP000291289">
    <property type="component" value="Unassembled WGS sequence"/>
</dbReference>
<dbReference type="RefSeq" id="WP_131283695.1">
    <property type="nucleotide sequence ID" value="NZ_RXLP01000019.1"/>
</dbReference>
<gene>
    <name evidence="1" type="ORF">EJ419_03580</name>
</gene>
<evidence type="ECO:0000313" key="2">
    <source>
        <dbReference type="Proteomes" id="UP000291289"/>
    </source>
</evidence>
<accession>A0A4R0QX68</accession>
<proteinExistence type="predicted"/>